<dbReference type="Gene3D" id="3.40.250.10">
    <property type="entry name" value="Rhodanese-like domain"/>
    <property type="match status" value="1"/>
</dbReference>
<organism evidence="3 4">
    <name type="scientific">Geotalea uraniireducens</name>
    <dbReference type="NCBI Taxonomy" id="351604"/>
    <lineage>
        <taxon>Bacteria</taxon>
        <taxon>Pseudomonadati</taxon>
        <taxon>Thermodesulfobacteriota</taxon>
        <taxon>Desulfuromonadia</taxon>
        <taxon>Geobacterales</taxon>
        <taxon>Geobacteraceae</taxon>
        <taxon>Geotalea</taxon>
    </lineage>
</organism>
<feature type="chain" id="PRO_5045514220" description="Rhodanese domain-containing protein" evidence="1">
    <location>
        <begin position="21"/>
        <end position="137"/>
    </location>
</feature>
<evidence type="ECO:0000313" key="4">
    <source>
        <dbReference type="Proteomes" id="UP001317705"/>
    </source>
</evidence>
<evidence type="ECO:0000313" key="3">
    <source>
        <dbReference type="EMBL" id="BDV44605.1"/>
    </source>
</evidence>
<keyword evidence="4" id="KW-1185">Reference proteome</keyword>
<protein>
    <recommendedName>
        <fullName evidence="2">Rhodanese domain-containing protein</fullName>
    </recommendedName>
</protein>
<gene>
    <name evidence="3" type="ORF">GURASL_35280</name>
</gene>
<proteinExistence type="predicted"/>
<keyword evidence="1" id="KW-0732">Signal</keyword>
<dbReference type="RefSeq" id="WP_282000700.1">
    <property type="nucleotide sequence ID" value="NZ_AP027151.1"/>
</dbReference>
<evidence type="ECO:0000259" key="2">
    <source>
        <dbReference type="PROSITE" id="PS50206"/>
    </source>
</evidence>
<name>A0ABM8EQ60_9BACT</name>
<dbReference type="Pfam" id="PF00581">
    <property type="entry name" value="Rhodanese"/>
    <property type="match status" value="1"/>
</dbReference>
<dbReference type="Proteomes" id="UP001317705">
    <property type="component" value="Chromosome"/>
</dbReference>
<feature type="signal peptide" evidence="1">
    <location>
        <begin position="1"/>
        <end position="20"/>
    </location>
</feature>
<sequence>MKRIIMAAVLLLLTAIPALAANYVEPDEFKGWLESGKPVLIVDIQPAADFAAHHFKGAIETNAFPAKSDEEKQRLDKVLPLANASAAPLVVVCPRGLGGAKNAYTYLATKGVSEERMYILEDGIAGWPYPALFVTGR</sequence>
<dbReference type="EMBL" id="AP027151">
    <property type="protein sequence ID" value="BDV44605.1"/>
    <property type="molecule type" value="Genomic_DNA"/>
</dbReference>
<feature type="domain" description="Rhodanese" evidence="2">
    <location>
        <begin position="35"/>
        <end position="133"/>
    </location>
</feature>
<accession>A0ABM8EQ60</accession>
<dbReference type="SUPFAM" id="SSF52821">
    <property type="entry name" value="Rhodanese/Cell cycle control phosphatase"/>
    <property type="match status" value="1"/>
</dbReference>
<reference evidence="3 4" key="1">
    <citation type="submission" date="2022-12" db="EMBL/GenBank/DDBJ databases">
        <title>Polyphasic characterization of Geotalea uranireducens NIT-SL11 newly isolated from a complex of sewage sludge and microbially reduced graphene oxide.</title>
        <authorList>
            <person name="Xie L."/>
            <person name="Yoshida N."/>
            <person name="Meng L."/>
        </authorList>
    </citation>
    <scope>NUCLEOTIDE SEQUENCE [LARGE SCALE GENOMIC DNA]</scope>
    <source>
        <strain evidence="3 4">NIT-SL11</strain>
    </source>
</reference>
<dbReference type="InterPro" id="IPR001763">
    <property type="entry name" value="Rhodanese-like_dom"/>
</dbReference>
<dbReference type="PROSITE" id="PS50206">
    <property type="entry name" value="RHODANESE_3"/>
    <property type="match status" value="1"/>
</dbReference>
<dbReference type="InterPro" id="IPR036873">
    <property type="entry name" value="Rhodanese-like_dom_sf"/>
</dbReference>
<dbReference type="CDD" id="cd00158">
    <property type="entry name" value="RHOD"/>
    <property type="match status" value="1"/>
</dbReference>
<evidence type="ECO:0000256" key="1">
    <source>
        <dbReference type="SAM" id="SignalP"/>
    </source>
</evidence>
<dbReference type="SMART" id="SM00450">
    <property type="entry name" value="RHOD"/>
    <property type="match status" value="1"/>
</dbReference>